<comment type="subcellular location">
    <subcellularLocation>
        <location evidence="1">Periplasm</location>
    </subcellularLocation>
</comment>
<dbReference type="CDD" id="cd13590">
    <property type="entry name" value="PBP2_PotD_PotF_like"/>
    <property type="match status" value="1"/>
</dbReference>
<keyword evidence="3 6" id="KW-0732">Signal</keyword>
<feature type="chain" id="PRO_5047368760" evidence="6">
    <location>
        <begin position="21"/>
        <end position="369"/>
    </location>
</feature>
<dbReference type="PANTHER" id="PTHR30222">
    <property type="entry name" value="SPERMIDINE/PUTRESCINE-BINDING PERIPLASMIC PROTEIN"/>
    <property type="match status" value="1"/>
</dbReference>
<dbReference type="PRINTS" id="PR00909">
    <property type="entry name" value="SPERMDNBNDNG"/>
</dbReference>
<name>A0ABS4JPD1_9FIRM</name>
<dbReference type="Proteomes" id="UP001519289">
    <property type="component" value="Unassembled WGS sequence"/>
</dbReference>
<evidence type="ECO:0000313" key="8">
    <source>
        <dbReference type="Proteomes" id="UP001519289"/>
    </source>
</evidence>
<dbReference type="RefSeq" id="WP_209465541.1">
    <property type="nucleotide sequence ID" value="NZ_JAGGLG010000004.1"/>
</dbReference>
<organism evidence="7 8">
    <name type="scientific">Symbiobacterium terraclitae</name>
    <dbReference type="NCBI Taxonomy" id="557451"/>
    <lineage>
        <taxon>Bacteria</taxon>
        <taxon>Bacillati</taxon>
        <taxon>Bacillota</taxon>
        <taxon>Clostridia</taxon>
        <taxon>Eubacteriales</taxon>
        <taxon>Symbiobacteriaceae</taxon>
        <taxon>Symbiobacterium</taxon>
    </lineage>
</organism>
<comment type="caution">
    <text evidence="7">The sequence shown here is derived from an EMBL/GenBank/DDBJ whole genome shotgun (WGS) entry which is preliminary data.</text>
</comment>
<reference evidence="7 8" key="1">
    <citation type="submission" date="2021-03" db="EMBL/GenBank/DDBJ databases">
        <title>Genomic Encyclopedia of Type Strains, Phase IV (KMG-IV): sequencing the most valuable type-strain genomes for metagenomic binning, comparative biology and taxonomic classification.</title>
        <authorList>
            <person name="Goeker M."/>
        </authorList>
    </citation>
    <scope>NUCLEOTIDE SEQUENCE [LARGE SCALE GENOMIC DNA]</scope>
    <source>
        <strain evidence="7 8">DSM 27138</strain>
    </source>
</reference>
<dbReference type="SUPFAM" id="SSF53850">
    <property type="entry name" value="Periplasmic binding protein-like II"/>
    <property type="match status" value="1"/>
</dbReference>
<dbReference type="Pfam" id="PF13416">
    <property type="entry name" value="SBP_bac_8"/>
    <property type="match status" value="1"/>
</dbReference>
<evidence type="ECO:0000256" key="4">
    <source>
        <dbReference type="ARBA" id="ARBA00022764"/>
    </source>
</evidence>
<evidence type="ECO:0000256" key="6">
    <source>
        <dbReference type="SAM" id="SignalP"/>
    </source>
</evidence>
<evidence type="ECO:0000256" key="1">
    <source>
        <dbReference type="ARBA" id="ARBA00004418"/>
    </source>
</evidence>
<feature type="region of interest" description="Disordered" evidence="5">
    <location>
        <begin position="22"/>
        <end position="45"/>
    </location>
</feature>
<dbReference type="Gene3D" id="3.40.190.10">
    <property type="entry name" value="Periplasmic binding protein-like II"/>
    <property type="match status" value="2"/>
</dbReference>
<keyword evidence="8" id="KW-1185">Reference proteome</keyword>
<evidence type="ECO:0000256" key="5">
    <source>
        <dbReference type="SAM" id="MobiDB-lite"/>
    </source>
</evidence>
<accession>A0ABS4JPD1</accession>
<dbReference type="EMBL" id="JAGGLG010000004">
    <property type="protein sequence ID" value="MBP2017397.1"/>
    <property type="molecule type" value="Genomic_DNA"/>
</dbReference>
<keyword evidence="2" id="KW-0813">Transport</keyword>
<feature type="signal peptide" evidence="6">
    <location>
        <begin position="1"/>
        <end position="20"/>
    </location>
</feature>
<evidence type="ECO:0000256" key="2">
    <source>
        <dbReference type="ARBA" id="ARBA00022448"/>
    </source>
</evidence>
<evidence type="ECO:0000313" key="7">
    <source>
        <dbReference type="EMBL" id="MBP2017397.1"/>
    </source>
</evidence>
<dbReference type="InterPro" id="IPR001188">
    <property type="entry name" value="Sperm_putr-bd"/>
</dbReference>
<proteinExistence type="predicted"/>
<dbReference type="PIRSF" id="PIRSF019574">
    <property type="entry name" value="Periplasmic_polyamine_BP"/>
    <property type="match status" value="1"/>
</dbReference>
<gene>
    <name evidence="7" type="ORF">J2Z79_000780</name>
</gene>
<dbReference type="PANTHER" id="PTHR30222:SF17">
    <property type="entry name" value="SPERMIDINE_PUTRESCINE-BINDING PERIPLASMIC PROTEIN"/>
    <property type="match status" value="1"/>
</dbReference>
<protein>
    <submittedName>
        <fullName evidence="7">Spermidine/putrescine-binding protein</fullName>
    </submittedName>
</protein>
<sequence length="369" mass="40913">MRKRVGLAVAALMLVTAALSGCSSGGGTSMASDLPKPERDPSVDMSRLSSELNVFTWTEYLPQSVISEFEDLYGVRVNYDAYSSNEEMHAKLKAGASGYDIIIPEIYMVKVLRREGLLEEIDHANVPNLKNIDPRFRGLEHDPNNDYSVPYVWGTTGIVVNKERISPDQIQSWDDLWNPDFAGKLVVPDDAREMVGIALRTMGHGLNTTDPAALEAAKEKLKALKPNVRAFNSDSPKDLLLGGEVWGGVVWSGEAALVMREKEDFQWIIPPEGVTIWIDHVAIPKDAPHKYTAEVFINFLLDPLVSARISAEYPYGNPNKAAMPYIPAEDLANTAINPPAEWLKKAESLDDLGDEMNQLYDQIWTEVKG</sequence>
<dbReference type="InterPro" id="IPR006059">
    <property type="entry name" value="SBP"/>
</dbReference>
<keyword evidence="4" id="KW-0574">Periplasm</keyword>
<evidence type="ECO:0000256" key="3">
    <source>
        <dbReference type="ARBA" id="ARBA00022729"/>
    </source>
</evidence>
<dbReference type="PROSITE" id="PS51257">
    <property type="entry name" value="PROKAR_LIPOPROTEIN"/>
    <property type="match status" value="1"/>
</dbReference>